<organism evidence="3 4">
    <name type="scientific">Rubrobacter marinus</name>
    <dbReference type="NCBI Taxonomy" id="2653852"/>
    <lineage>
        <taxon>Bacteria</taxon>
        <taxon>Bacillati</taxon>
        <taxon>Actinomycetota</taxon>
        <taxon>Rubrobacteria</taxon>
        <taxon>Rubrobacterales</taxon>
        <taxon>Rubrobacteraceae</taxon>
        <taxon>Rubrobacter</taxon>
    </lineage>
</organism>
<dbReference type="Proteomes" id="UP000502706">
    <property type="component" value="Chromosome"/>
</dbReference>
<evidence type="ECO:0000259" key="2">
    <source>
        <dbReference type="Pfam" id="PF13354"/>
    </source>
</evidence>
<protein>
    <recommendedName>
        <fullName evidence="2">Beta-lactamase class A catalytic domain-containing protein</fullName>
    </recommendedName>
</protein>
<dbReference type="InterPro" id="IPR012338">
    <property type="entry name" value="Beta-lactam/transpept-like"/>
</dbReference>
<dbReference type="PANTHER" id="PTHR35333:SF3">
    <property type="entry name" value="BETA-LACTAMASE-TYPE TRANSPEPTIDASE FOLD CONTAINING PROTEIN"/>
    <property type="match status" value="1"/>
</dbReference>
<feature type="compositionally biased region" description="Low complexity" evidence="1">
    <location>
        <begin position="1"/>
        <end position="24"/>
    </location>
</feature>
<keyword evidence="4" id="KW-1185">Reference proteome</keyword>
<dbReference type="GO" id="GO:0008800">
    <property type="term" value="F:beta-lactamase activity"/>
    <property type="evidence" value="ECO:0007669"/>
    <property type="project" value="InterPro"/>
</dbReference>
<dbReference type="GO" id="GO:0030655">
    <property type="term" value="P:beta-lactam antibiotic catabolic process"/>
    <property type="evidence" value="ECO:0007669"/>
    <property type="project" value="InterPro"/>
</dbReference>
<evidence type="ECO:0000313" key="4">
    <source>
        <dbReference type="Proteomes" id="UP000502706"/>
    </source>
</evidence>
<name>A0A6G8PTQ4_9ACTN</name>
<feature type="region of interest" description="Disordered" evidence="1">
    <location>
        <begin position="1"/>
        <end position="25"/>
    </location>
</feature>
<dbReference type="Gene3D" id="3.40.710.10">
    <property type="entry name" value="DD-peptidase/beta-lactamase superfamily"/>
    <property type="match status" value="1"/>
</dbReference>
<dbReference type="InterPro" id="IPR045155">
    <property type="entry name" value="Beta-lactam_cat"/>
</dbReference>
<dbReference type="Pfam" id="PF13354">
    <property type="entry name" value="Beta-lactamase2"/>
    <property type="match status" value="1"/>
</dbReference>
<dbReference type="PANTHER" id="PTHR35333">
    <property type="entry name" value="BETA-LACTAMASE"/>
    <property type="match status" value="1"/>
</dbReference>
<dbReference type="SUPFAM" id="SSF56601">
    <property type="entry name" value="beta-lactamase/transpeptidase-like"/>
    <property type="match status" value="1"/>
</dbReference>
<feature type="domain" description="Beta-lactamase class A catalytic" evidence="2">
    <location>
        <begin position="39"/>
        <end position="243"/>
    </location>
</feature>
<reference evidence="3 4" key="1">
    <citation type="submission" date="2019-10" db="EMBL/GenBank/DDBJ databases">
        <title>Rubrobacter sp nov SCSIO 52915 isolated from a deep-sea sediment in the South China Sea.</title>
        <authorList>
            <person name="Chen R.W."/>
        </authorList>
    </citation>
    <scope>NUCLEOTIDE SEQUENCE [LARGE SCALE GENOMIC DNA]</scope>
    <source>
        <strain evidence="3 4">SCSIO 52915</strain>
    </source>
</reference>
<gene>
    <name evidence="3" type="ORF">GBA65_03960</name>
</gene>
<dbReference type="GO" id="GO:0046677">
    <property type="term" value="P:response to antibiotic"/>
    <property type="evidence" value="ECO:0007669"/>
    <property type="project" value="InterPro"/>
</dbReference>
<dbReference type="InterPro" id="IPR000871">
    <property type="entry name" value="Beta-lactam_class-A"/>
</dbReference>
<dbReference type="AlphaFoldDB" id="A0A6G8PTQ4"/>
<accession>A0A6G8PTQ4</accession>
<evidence type="ECO:0000256" key="1">
    <source>
        <dbReference type="SAM" id="MobiDB-lite"/>
    </source>
</evidence>
<dbReference type="KEGG" id="rmar:GBA65_03960"/>
<dbReference type="EMBL" id="CP045121">
    <property type="protein sequence ID" value="QIN77810.1"/>
    <property type="molecule type" value="Genomic_DNA"/>
</dbReference>
<proteinExistence type="predicted"/>
<evidence type="ECO:0000313" key="3">
    <source>
        <dbReference type="EMBL" id="QIN77810.1"/>
    </source>
</evidence>
<sequence length="282" mass="30016">MRPRGSAAGGPSSAGARPRPGAAARELEASAGRYAGRYGVVVFDPESGSGVSLGGGEAFTAASVGKLPTLISLYRAAARGELSLDEKISLLPGDYQSYGTGVLHNFAPGTEMTLRECAYFLVNKSDNTAWAMLDRRLGVENIQAEMREIGARGTDYDMGVTTPEDVFLMLQKISDPAFTDGELSGEMISAMTDTAFEDRIPAPLPPDVRVAHKIGSYEDSYGDAGIVFYKDRDGTERRYFIVVLSGGTGEGSARAAMQEISRVAYEALAVPRRGAPEKKPEA</sequence>